<evidence type="ECO:0000313" key="1">
    <source>
        <dbReference type="EMBL" id="PVZ93576.1"/>
    </source>
</evidence>
<accession>A0A2V1HLQ5</accession>
<reference evidence="1 2" key="1">
    <citation type="submission" date="2018-05" db="EMBL/GenBank/DDBJ databases">
        <title>Amnibacterium sp. M8JJ-5, whole genome shotgun sequence.</title>
        <authorList>
            <person name="Tuo L."/>
        </authorList>
    </citation>
    <scope>NUCLEOTIDE SEQUENCE [LARGE SCALE GENOMIC DNA]</scope>
    <source>
        <strain evidence="1 2">M8JJ-5</strain>
    </source>
</reference>
<evidence type="ECO:0008006" key="3">
    <source>
        <dbReference type="Google" id="ProtNLM"/>
    </source>
</evidence>
<dbReference type="RefSeq" id="WP_116757561.1">
    <property type="nucleotide sequence ID" value="NZ_JBHUEX010000001.1"/>
</dbReference>
<evidence type="ECO:0000313" key="2">
    <source>
        <dbReference type="Proteomes" id="UP000244893"/>
    </source>
</evidence>
<keyword evidence="2" id="KW-1185">Reference proteome</keyword>
<proteinExistence type="predicted"/>
<dbReference type="AlphaFoldDB" id="A0A2V1HLQ5"/>
<gene>
    <name evidence="1" type="ORF">DDQ50_14790</name>
</gene>
<name>A0A2V1HLQ5_9MICO</name>
<comment type="caution">
    <text evidence="1">The sequence shown here is derived from an EMBL/GenBank/DDBJ whole genome shotgun (WGS) entry which is preliminary data.</text>
</comment>
<organism evidence="1 2">
    <name type="scientific">Amnibacterium flavum</name>
    <dbReference type="NCBI Taxonomy" id="2173173"/>
    <lineage>
        <taxon>Bacteria</taxon>
        <taxon>Bacillati</taxon>
        <taxon>Actinomycetota</taxon>
        <taxon>Actinomycetes</taxon>
        <taxon>Micrococcales</taxon>
        <taxon>Microbacteriaceae</taxon>
        <taxon>Amnibacterium</taxon>
    </lineage>
</organism>
<protein>
    <recommendedName>
        <fullName evidence="3">ABM domain-containing protein</fullName>
    </recommendedName>
</protein>
<sequence length="110" mass="12636">MTNSSESPTVVRRWRGAIRTEDRDAYAVYLEDTGLREYRATEGNLGAWTLYRDLGDGRTEVVTVSHWVSREVIRGFAGDDIEMAVFYPEDDRYLVERDLFVAHYDLLPGG</sequence>
<dbReference type="OrthoDB" id="7210869at2"/>
<dbReference type="EMBL" id="QEOP01000003">
    <property type="protein sequence ID" value="PVZ93576.1"/>
    <property type="molecule type" value="Genomic_DNA"/>
</dbReference>
<dbReference type="Proteomes" id="UP000244893">
    <property type="component" value="Unassembled WGS sequence"/>
</dbReference>